<dbReference type="Pfam" id="PF04577">
    <property type="entry name" value="Glyco_transf_61"/>
    <property type="match status" value="1"/>
</dbReference>
<reference evidence="5" key="2">
    <citation type="journal article" date="2021" name="Genome Biol. Evol.">
        <title>Developing a high-quality reference genome for a parasitic bivalve with doubly uniparental inheritance (Bivalvia: Unionida).</title>
        <authorList>
            <person name="Smith C.H."/>
        </authorList>
    </citation>
    <scope>NUCLEOTIDE SEQUENCE</scope>
    <source>
        <strain evidence="5">CHS0354</strain>
        <tissue evidence="5">Mantle</tissue>
    </source>
</reference>
<keyword evidence="2" id="KW-0808">Transferase</keyword>
<dbReference type="PANTHER" id="PTHR20961">
    <property type="entry name" value="GLYCOSYLTRANSFERASE"/>
    <property type="match status" value="1"/>
</dbReference>
<dbReference type="Proteomes" id="UP001195483">
    <property type="component" value="Unassembled WGS sequence"/>
</dbReference>
<dbReference type="EMBL" id="JAEAOA010001015">
    <property type="protein sequence ID" value="KAK3611500.1"/>
    <property type="molecule type" value="Genomic_DNA"/>
</dbReference>
<comment type="caution">
    <text evidence="5">The sequence shown here is derived from an EMBL/GenBank/DDBJ whole genome shotgun (WGS) entry which is preliminary data.</text>
</comment>
<dbReference type="AlphaFoldDB" id="A0AAE0TKB3"/>
<keyword evidence="6" id="KW-1185">Reference proteome</keyword>
<name>A0AAE0TKB3_9BIVA</name>
<protein>
    <recommendedName>
        <fullName evidence="4">Glycosyltransferase 61 catalytic domain-containing protein</fullName>
    </recommendedName>
</protein>
<feature type="domain" description="Glycosyltransferase 61 catalytic" evidence="4">
    <location>
        <begin position="224"/>
        <end position="339"/>
    </location>
</feature>
<accession>A0AAE0TKB3</accession>
<proteinExistence type="predicted"/>
<gene>
    <name evidence="5" type="ORF">CHS0354_016432</name>
</gene>
<dbReference type="InterPro" id="IPR049625">
    <property type="entry name" value="Glyco_transf_61_cat"/>
</dbReference>
<reference evidence="5" key="1">
    <citation type="journal article" date="2021" name="Genome Biol. Evol.">
        <title>A High-Quality Reference Genome for a Parasitic Bivalve with Doubly Uniparental Inheritance (Bivalvia: Unionida).</title>
        <authorList>
            <person name="Smith C.H."/>
        </authorList>
    </citation>
    <scope>NUCLEOTIDE SEQUENCE</scope>
    <source>
        <strain evidence="5">CHS0354</strain>
    </source>
</reference>
<reference evidence="5" key="3">
    <citation type="submission" date="2023-05" db="EMBL/GenBank/DDBJ databases">
        <authorList>
            <person name="Smith C.H."/>
        </authorList>
    </citation>
    <scope>NUCLEOTIDE SEQUENCE</scope>
    <source>
        <strain evidence="5">CHS0354</strain>
        <tissue evidence="5">Mantle</tissue>
    </source>
</reference>
<evidence type="ECO:0000313" key="6">
    <source>
        <dbReference type="Proteomes" id="UP001195483"/>
    </source>
</evidence>
<evidence type="ECO:0000313" key="5">
    <source>
        <dbReference type="EMBL" id="KAK3611500.1"/>
    </source>
</evidence>
<keyword evidence="1" id="KW-0328">Glycosyltransferase</keyword>
<feature type="non-terminal residue" evidence="5">
    <location>
        <position position="1"/>
    </location>
</feature>
<evidence type="ECO:0000259" key="4">
    <source>
        <dbReference type="Pfam" id="PF04577"/>
    </source>
</evidence>
<organism evidence="5 6">
    <name type="scientific">Potamilus streckersoni</name>
    <dbReference type="NCBI Taxonomy" id="2493646"/>
    <lineage>
        <taxon>Eukaryota</taxon>
        <taxon>Metazoa</taxon>
        <taxon>Spiralia</taxon>
        <taxon>Lophotrochozoa</taxon>
        <taxon>Mollusca</taxon>
        <taxon>Bivalvia</taxon>
        <taxon>Autobranchia</taxon>
        <taxon>Heteroconchia</taxon>
        <taxon>Palaeoheterodonta</taxon>
        <taxon>Unionida</taxon>
        <taxon>Unionoidea</taxon>
        <taxon>Unionidae</taxon>
        <taxon>Ambleminae</taxon>
        <taxon>Lampsilini</taxon>
        <taxon>Potamilus</taxon>
    </lineage>
</organism>
<dbReference type="InterPro" id="IPR007657">
    <property type="entry name" value="Glycosyltransferase_61"/>
</dbReference>
<evidence type="ECO:0000256" key="2">
    <source>
        <dbReference type="ARBA" id="ARBA00022679"/>
    </source>
</evidence>
<evidence type="ECO:0000256" key="1">
    <source>
        <dbReference type="ARBA" id="ARBA00022676"/>
    </source>
</evidence>
<dbReference type="GO" id="GO:0016757">
    <property type="term" value="F:glycosyltransferase activity"/>
    <property type="evidence" value="ECO:0007669"/>
    <property type="project" value="UniProtKB-KW"/>
</dbReference>
<evidence type="ECO:0000256" key="3">
    <source>
        <dbReference type="ARBA" id="ARBA00023180"/>
    </source>
</evidence>
<sequence length="421" mass="49673">QMDKTEMETTMFNQVTSMEAELKEMTIFRQVSTQKTQLKERTKLDISSWFSDKYNTCDGNFIAYGHEFIFLKNIRFEYKNYSDLFAIPCVNFDFKPYFFFSGTEGTPMTEWMLSITRRKDSVEEIKLEYTIAIKRIEAHNIYHTLTEWFNIFALSRHFKFDPKQVDVIFLDDRPPGAMDETWHTLYRQVYYAKNLLEPTVFKTLILSPIGYESPLRLPYLKTVEGIEEFSDYFLQAFGINERKKLNCARLRVVIIWRHDYNSHPERAKTGGTIFRKIQNEAEVLQRLKDSLPGHEIIDILLENMTMKQQLQLIAHTDVLIGMHGAGNAHALFLPSHAVLLELFPLDSPQVIFQYFKSFCNWRKLTYVYWQNKDNKNDLPNYYTYVSPKVIDTYIKRLYNGLCSPKKSSLSKNKHQFGKSLP</sequence>
<keyword evidence="3" id="KW-0325">Glycoprotein</keyword>